<protein>
    <submittedName>
        <fullName evidence="5">Outer membrane family protein</fullName>
    </submittedName>
</protein>
<dbReference type="OrthoDB" id="1524711at2"/>
<comment type="caution">
    <text evidence="5">The sequence shown here is derived from an EMBL/GenBank/DDBJ whole genome shotgun (WGS) entry which is preliminary data.</text>
</comment>
<evidence type="ECO:0000256" key="3">
    <source>
        <dbReference type="SAM" id="Coils"/>
    </source>
</evidence>
<evidence type="ECO:0000256" key="4">
    <source>
        <dbReference type="SAM" id="SignalP"/>
    </source>
</evidence>
<feature type="coiled-coil region" evidence="3">
    <location>
        <begin position="55"/>
        <end position="104"/>
    </location>
</feature>
<proteinExistence type="inferred from homology"/>
<dbReference type="SUPFAM" id="SSF111384">
    <property type="entry name" value="OmpH-like"/>
    <property type="match status" value="1"/>
</dbReference>
<evidence type="ECO:0000313" key="5">
    <source>
        <dbReference type="EMBL" id="OEL10212.1"/>
    </source>
</evidence>
<dbReference type="Pfam" id="PF03938">
    <property type="entry name" value="OmpH"/>
    <property type="match status" value="1"/>
</dbReference>
<dbReference type="KEGG" id="cnr:EB819_09885"/>
<dbReference type="PANTHER" id="PTHR35089">
    <property type="entry name" value="CHAPERONE PROTEIN SKP"/>
    <property type="match status" value="1"/>
</dbReference>
<dbReference type="GO" id="GO:0005829">
    <property type="term" value="C:cytosol"/>
    <property type="evidence" value="ECO:0007669"/>
    <property type="project" value="TreeGrafter"/>
</dbReference>
<comment type="similarity">
    <text evidence="1">Belongs to the Skp family.</text>
</comment>
<dbReference type="AlphaFoldDB" id="A0A1E5UBE4"/>
<dbReference type="STRING" id="237258.SAMN04489756_1057"/>
<evidence type="ECO:0000256" key="1">
    <source>
        <dbReference type="ARBA" id="ARBA00009091"/>
    </source>
</evidence>
<accession>A0A1E5UBE4</accession>
<name>A0A1E5UBE4_9FLAO</name>
<dbReference type="GO" id="GO:0051082">
    <property type="term" value="F:unfolded protein binding"/>
    <property type="evidence" value="ECO:0007669"/>
    <property type="project" value="InterPro"/>
</dbReference>
<dbReference type="EMBL" id="MKGI01000078">
    <property type="protein sequence ID" value="OEL10212.1"/>
    <property type="molecule type" value="Genomic_DNA"/>
</dbReference>
<dbReference type="RefSeq" id="WP_069800202.1">
    <property type="nucleotide sequence ID" value="NZ_CP034157.1"/>
</dbReference>
<keyword evidence="2 4" id="KW-0732">Signal</keyword>
<dbReference type="SMART" id="SM00935">
    <property type="entry name" value="OmpH"/>
    <property type="match status" value="1"/>
</dbReference>
<feature type="signal peptide" evidence="4">
    <location>
        <begin position="1"/>
        <end position="22"/>
    </location>
</feature>
<gene>
    <name evidence="5" type="ORF">BHF72_0576</name>
</gene>
<keyword evidence="6" id="KW-1185">Reference proteome</keyword>
<dbReference type="PATRIC" id="fig|237258.4.peg.758"/>
<evidence type="ECO:0000256" key="2">
    <source>
        <dbReference type="ARBA" id="ARBA00022729"/>
    </source>
</evidence>
<organism evidence="5 6">
    <name type="scientific">Cloacibacterium normanense</name>
    <dbReference type="NCBI Taxonomy" id="237258"/>
    <lineage>
        <taxon>Bacteria</taxon>
        <taxon>Pseudomonadati</taxon>
        <taxon>Bacteroidota</taxon>
        <taxon>Flavobacteriia</taxon>
        <taxon>Flavobacteriales</taxon>
        <taxon>Weeksellaceae</taxon>
    </lineage>
</organism>
<dbReference type="InterPro" id="IPR005632">
    <property type="entry name" value="Chaperone_Skp"/>
</dbReference>
<dbReference type="GO" id="GO:0050821">
    <property type="term" value="P:protein stabilization"/>
    <property type="evidence" value="ECO:0007669"/>
    <property type="project" value="TreeGrafter"/>
</dbReference>
<dbReference type="Proteomes" id="UP000095601">
    <property type="component" value="Unassembled WGS sequence"/>
</dbReference>
<keyword evidence="3" id="KW-0175">Coiled coil</keyword>
<reference evidence="5 6" key="1">
    <citation type="submission" date="2016-09" db="EMBL/GenBank/DDBJ databases">
        <authorList>
            <person name="Capua I."/>
            <person name="De Benedictis P."/>
            <person name="Joannis T."/>
            <person name="Lombin L.H."/>
            <person name="Cattoli G."/>
        </authorList>
    </citation>
    <scope>NUCLEOTIDE SEQUENCE [LARGE SCALE GENOMIC DNA]</scope>
    <source>
        <strain evidence="5 6">NRS-1</strain>
    </source>
</reference>
<dbReference type="Gene3D" id="3.30.910.20">
    <property type="entry name" value="Skp domain"/>
    <property type="match status" value="1"/>
</dbReference>
<dbReference type="InterPro" id="IPR024930">
    <property type="entry name" value="Skp_dom_sf"/>
</dbReference>
<dbReference type="PANTHER" id="PTHR35089:SF1">
    <property type="entry name" value="CHAPERONE PROTEIN SKP"/>
    <property type="match status" value="1"/>
</dbReference>
<sequence>MKKLSVLFAAVMMFMSFGVAKAQKIATVDVAAILNMMPEKIKADEQLKAFSTAKQAELEKLATAFQADVQKYQQEGAKLTAQQREAKEAELGKTQQNLQQMSQTAQKDLLDRQDAAYAPIEKRLNDAITRAAKANGWDFIFDSATNGLIYKAGPDATAAVKKELGI</sequence>
<evidence type="ECO:0000313" key="6">
    <source>
        <dbReference type="Proteomes" id="UP000095601"/>
    </source>
</evidence>
<feature type="chain" id="PRO_5009186854" evidence="4">
    <location>
        <begin position="23"/>
        <end position="166"/>
    </location>
</feature>